<dbReference type="Proteomes" id="UP000050509">
    <property type="component" value="Unassembled WGS sequence"/>
</dbReference>
<dbReference type="SUPFAM" id="SSF48208">
    <property type="entry name" value="Six-hairpin glycosidases"/>
    <property type="match status" value="1"/>
</dbReference>
<keyword evidence="2" id="KW-1185">Reference proteome</keyword>
<reference evidence="1 2" key="1">
    <citation type="submission" date="2015-09" db="EMBL/GenBank/DDBJ databases">
        <title>Draft genome sequence of Kouleothrix aurantiaca JCM 19913.</title>
        <authorList>
            <person name="Hemp J."/>
        </authorList>
    </citation>
    <scope>NUCLEOTIDE SEQUENCE [LARGE SCALE GENOMIC DNA]</scope>
    <source>
        <strain evidence="1 2">COM-B</strain>
    </source>
</reference>
<organism evidence="1 2">
    <name type="scientific">Kouleothrix aurantiaca</name>
    <dbReference type="NCBI Taxonomy" id="186479"/>
    <lineage>
        <taxon>Bacteria</taxon>
        <taxon>Bacillati</taxon>
        <taxon>Chloroflexota</taxon>
        <taxon>Chloroflexia</taxon>
        <taxon>Chloroflexales</taxon>
        <taxon>Roseiflexineae</taxon>
        <taxon>Roseiflexaceae</taxon>
        <taxon>Kouleothrix</taxon>
    </lineage>
</organism>
<dbReference type="AlphaFoldDB" id="A0A0P9DL56"/>
<dbReference type="GO" id="GO:0005975">
    <property type="term" value="P:carbohydrate metabolic process"/>
    <property type="evidence" value="ECO:0007669"/>
    <property type="project" value="InterPro"/>
</dbReference>
<name>A0A0P9DL56_9CHLR</name>
<comment type="caution">
    <text evidence="1">The sequence shown here is derived from an EMBL/GenBank/DDBJ whole genome shotgun (WGS) entry which is preliminary data.</text>
</comment>
<protein>
    <submittedName>
        <fullName evidence="1">Uncharacterized protein</fullName>
    </submittedName>
</protein>
<dbReference type="InterPro" id="IPR008928">
    <property type="entry name" value="6-hairpin_glycosidase_sf"/>
</dbReference>
<proteinExistence type="predicted"/>
<gene>
    <name evidence="1" type="ORF">SE17_25590</name>
</gene>
<dbReference type="EMBL" id="LJCR01001273">
    <property type="protein sequence ID" value="KPV50663.1"/>
    <property type="molecule type" value="Genomic_DNA"/>
</dbReference>
<evidence type="ECO:0000313" key="2">
    <source>
        <dbReference type="Proteomes" id="UP000050509"/>
    </source>
</evidence>
<sequence length="440" mass="47507">MTIERAAPHTRAPTAIDTAAARMDAWLDTMRGADGYGGPVAHWWRQSLLYTGVGRDWRYEGIIDGYLLLWERSGDGRWLAKAVGAADDLLAGQLANGHFAASCFEINPAAAGTPHEAAADVGLLLLALALRAAGRPDAERYAAGALRNMHAFYLGQLWDEQAQSFRDDPRVPSFVPNKAATACDALFLLADLTGDSGWVERYALPNARRILMHQVRGGPLAGAIAQNSFGQRVVEKYFPIYIARCVPALLRAYHWSNEGQFAEGALAAMRFVARWLGPDGAIPTAIYANNRASRGPSWVAPLGDVLRAAAALRPLGFAADFSACEARLLAGQDATGGIQTATGFALQAGGRAPALPDLRDVLHVVGWCDKAFRYLAAQSSGVLPASASAPFSAECMLNGQRFTLNEMPDALELRQRGTLAYQWRKGAPWAHTRHPAFWLN</sequence>
<accession>A0A0P9DL56</accession>
<evidence type="ECO:0000313" key="1">
    <source>
        <dbReference type="EMBL" id="KPV50663.1"/>
    </source>
</evidence>